<dbReference type="InterPro" id="IPR038729">
    <property type="entry name" value="Rad50/SbcC_AAA"/>
</dbReference>
<feature type="coiled-coil region" evidence="1">
    <location>
        <begin position="348"/>
        <end position="375"/>
    </location>
</feature>
<dbReference type="GO" id="GO:0006302">
    <property type="term" value="P:double-strand break repair"/>
    <property type="evidence" value="ECO:0007669"/>
    <property type="project" value="InterPro"/>
</dbReference>
<dbReference type="AlphaFoldDB" id="A0A0F9GGS8"/>
<organism evidence="3">
    <name type="scientific">marine sediment metagenome</name>
    <dbReference type="NCBI Taxonomy" id="412755"/>
    <lineage>
        <taxon>unclassified sequences</taxon>
        <taxon>metagenomes</taxon>
        <taxon>ecological metagenomes</taxon>
    </lineage>
</organism>
<comment type="caution">
    <text evidence="3">The sequence shown here is derived from an EMBL/GenBank/DDBJ whole genome shotgun (WGS) entry which is preliminary data.</text>
</comment>
<dbReference type="EMBL" id="LAZR01028511">
    <property type="protein sequence ID" value="KKL62372.1"/>
    <property type="molecule type" value="Genomic_DNA"/>
</dbReference>
<keyword evidence="1" id="KW-0175">Coiled coil</keyword>
<evidence type="ECO:0000313" key="3">
    <source>
        <dbReference type="EMBL" id="KKL62372.1"/>
    </source>
</evidence>
<reference evidence="3" key="1">
    <citation type="journal article" date="2015" name="Nature">
        <title>Complex archaea that bridge the gap between prokaryotes and eukaryotes.</title>
        <authorList>
            <person name="Spang A."/>
            <person name="Saw J.H."/>
            <person name="Jorgensen S.L."/>
            <person name="Zaremba-Niedzwiedzka K."/>
            <person name="Martijn J."/>
            <person name="Lind A.E."/>
            <person name="van Eijk R."/>
            <person name="Schleper C."/>
            <person name="Guy L."/>
            <person name="Ettema T.J."/>
        </authorList>
    </citation>
    <scope>NUCLEOTIDE SEQUENCE</scope>
</reference>
<dbReference type="SUPFAM" id="SSF52540">
    <property type="entry name" value="P-loop containing nucleoside triphosphate hydrolases"/>
    <property type="match status" value="1"/>
</dbReference>
<evidence type="ECO:0000256" key="1">
    <source>
        <dbReference type="SAM" id="Coils"/>
    </source>
</evidence>
<evidence type="ECO:0000259" key="2">
    <source>
        <dbReference type="Pfam" id="PF13476"/>
    </source>
</evidence>
<dbReference type="Pfam" id="PF13476">
    <property type="entry name" value="AAA_23"/>
    <property type="match status" value="1"/>
</dbReference>
<sequence>MKMQRIAGGGLRITALEIRNLWGVKEAVIRPGQRNIIRGANATGKSSLLNAIQLALGGGTLGKYQRIGTDAENEPAEIVLEISGPSDFIRVEREGDKPAKVLRRIGNSEAMERVPAPATFLKGLFDVRGANPFAFLLASDDERAQLLLEALELEMDETALGELLGHDADLADTIPDSLHPLVRLSLIHDAVYSARRGCNVEAQGKRKAAEHLKRSVPAERIEDPSGQIEALDAQIAAQAEQAARREESSEAAALAAIDDAKQVRDREGDRLESELAAESKRLRGEHEKWAAGLRSELDRKIAERERVVGHEVEAISAATAANVHAAFTAREMLINEAEGTRDHERGAVAKLKDGIRDDRERLAQLRERQQEVSRHENTRAQIAEFELAADGHEADSGRLSDLLRGLEELKRKLAEKLPVSGLDISGKEIRVNGVPWAQLNNAQQGAIAGVVAVERAKRSRLPVVFFDEAERFDGAHLDAISEIVEANGAQLFAAVVVRDGEIEVEADGQPVGAIDVDAPGDPVMSSKG</sequence>
<name>A0A0F9GGS8_9ZZZZ</name>
<gene>
    <name evidence="3" type="ORF">LCGC14_2185850</name>
</gene>
<proteinExistence type="predicted"/>
<dbReference type="InterPro" id="IPR027417">
    <property type="entry name" value="P-loop_NTPase"/>
</dbReference>
<protein>
    <recommendedName>
        <fullName evidence="2">Rad50/SbcC-type AAA domain-containing protein</fullName>
    </recommendedName>
</protein>
<dbReference type="Gene3D" id="3.40.50.300">
    <property type="entry name" value="P-loop containing nucleotide triphosphate hydrolases"/>
    <property type="match status" value="1"/>
</dbReference>
<feature type="domain" description="Rad50/SbcC-type AAA" evidence="2">
    <location>
        <begin position="28"/>
        <end position="99"/>
    </location>
</feature>
<accession>A0A0F9GGS8</accession>
<dbReference type="GO" id="GO:0016887">
    <property type="term" value="F:ATP hydrolysis activity"/>
    <property type="evidence" value="ECO:0007669"/>
    <property type="project" value="InterPro"/>
</dbReference>